<evidence type="ECO:0000313" key="2">
    <source>
        <dbReference type="EMBL" id="MBA8888422.1"/>
    </source>
</evidence>
<reference evidence="2 3" key="1">
    <citation type="submission" date="2020-07" db="EMBL/GenBank/DDBJ databases">
        <title>Genomic Encyclopedia of Type Strains, Phase IV (KMG-V): Genome sequencing to study the core and pangenomes of soil and plant-associated prokaryotes.</title>
        <authorList>
            <person name="Whitman W."/>
        </authorList>
    </citation>
    <scope>NUCLEOTIDE SEQUENCE [LARGE SCALE GENOMIC DNA]</scope>
    <source>
        <strain evidence="2 3">RH2WT43</strain>
    </source>
</reference>
<dbReference type="Proteomes" id="UP000550401">
    <property type="component" value="Unassembled WGS sequence"/>
</dbReference>
<dbReference type="AlphaFoldDB" id="A0A839F309"/>
<sequence length="498" mass="51471">MPTTWIHRGLAAACLACDVSTAHAVMLDQHGLGQVLVYPYYTVNSGQDTLLTIVNTADVGKAVHVTFREAYNGRETLAFNLFLSPHDAWSAAVSTIDGSAGSGARLLSSDSSCVQSLAYPAPFTTTSFDASAPAPSREDTGPTTPARTREGMLEVIALGDVVPGSATAVAITPAGSTGEGTRSCSLPAQIAADLVAPTGGLAGSGAIANVGEGTFYTYTADALVGFTHSLLWTGTAAAPDLSSARSSASRFPNGAIANVSTSSGDAFALDYENAIDAVSAVFMADSIYNEFVIGNALGANTDWVMTFPTRQFYVDKARHPGADVNPFAEPFGATANGESRVSASTEALFDREGASAWPASGNCGSPPLCPSHVVFPGLGYQVSVLAFANTPASGVFGSQRRVLPMLTTQWDSFWTHADTGSLALDLANGDQGQHHLRAGTTSDGVHVQLTGLPVTGFMAYNVINTQAAPGRLANYGGTFRHRSLAHCTSDADAADPCQ</sequence>
<name>A0A839F309_9GAMM</name>
<keyword evidence="1" id="KW-0732">Signal</keyword>
<dbReference type="EMBL" id="JACGXL010000004">
    <property type="protein sequence ID" value="MBA8888422.1"/>
    <property type="molecule type" value="Genomic_DNA"/>
</dbReference>
<feature type="signal peptide" evidence="1">
    <location>
        <begin position="1"/>
        <end position="24"/>
    </location>
</feature>
<accession>A0A839F309</accession>
<feature type="chain" id="PRO_5032886786" evidence="1">
    <location>
        <begin position="25"/>
        <end position="498"/>
    </location>
</feature>
<evidence type="ECO:0000256" key="1">
    <source>
        <dbReference type="SAM" id="SignalP"/>
    </source>
</evidence>
<dbReference type="RefSeq" id="WP_182531476.1">
    <property type="nucleotide sequence ID" value="NZ_JACGXL010000004.1"/>
</dbReference>
<evidence type="ECO:0000313" key="3">
    <source>
        <dbReference type="Proteomes" id="UP000550401"/>
    </source>
</evidence>
<keyword evidence="3" id="KW-1185">Reference proteome</keyword>
<organism evidence="2 3">
    <name type="scientific">Dokdonella fugitiva</name>
    <dbReference type="NCBI Taxonomy" id="328517"/>
    <lineage>
        <taxon>Bacteria</taxon>
        <taxon>Pseudomonadati</taxon>
        <taxon>Pseudomonadota</taxon>
        <taxon>Gammaproteobacteria</taxon>
        <taxon>Lysobacterales</taxon>
        <taxon>Rhodanobacteraceae</taxon>
        <taxon>Dokdonella</taxon>
    </lineage>
</organism>
<protein>
    <submittedName>
        <fullName evidence="2">Uncharacterized protein</fullName>
    </submittedName>
</protein>
<gene>
    <name evidence="2" type="ORF">FHW12_002655</name>
</gene>
<proteinExistence type="predicted"/>
<comment type="caution">
    <text evidence="2">The sequence shown here is derived from an EMBL/GenBank/DDBJ whole genome shotgun (WGS) entry which is preliminary data.</text>
</comment>